<accession>A0ABS2DHH8</accession>
<protein>
    <submittedName>
        <fullName evidence="1">DUF3231 family protein</fullName>
    </submittedName>
</protein>
<reference evidence="1 2" key="1">
    <citation type="submission" date="2021-02" db="EMBL/GenBank/DDBJ databases">
        <title>Bacillus sp. RD4P76, an endophyte from a halophyte.</title>
        <authorList>
            <person name="Sun J.-Q."/>
        </authorList>
    </citation>
    <scope>NUCLEOTIDE SEQUENCE [LARGE SCALE GENOMIC DNA]</scope>
    <source>
        <strain evidence="1 2">RD4P76</strain>
    </source>
</reference>
<dbReference type="RefSeq" id="WP_204203274.1">
    <property type="nucleotide sequence ID" value="NZ_JAFELM010000028.1"/>
</dbReference>
<dbReference type="InterPro" id="IPR021617">
    <property type="entry name" value="DUF3231"/>
</dbReference>
<organism evidence="1 2">
    <name type="scientific">Bacillus suaedaesalsae</name>
    <dbReference type="NCBI Taxonomy" id="2810349"/>
    <lineage>
        <taxon>Bacteria</taxon>
        <taxon>Bacillati</taxon>
        <taxon>Bacillota</taxon>
        <taxon>Bacilli</taxon>
        <taxon>Bacillales</taxon>
        <taxon>Bacillaceae</taxon>
        <taxon>Bacillus</taxon>
    </lineage>
</organism>
<proteinExistence type="predicted"/>
<evidence type="ECO:0000313" key="1">
    <source>
        <dbReference type="EMBL" id="MBM6617918.1"/>
    </source>
</evidence>
<gene>
    <name evidence="1" type="ORF">JR050_09580</name>
</gene>
<dbReference type="Proteomes" id="UP001518925">
    <property type="component" value="Unassembled WGS sequence"/>
</dbReference>
<dbReference type="Gene3D" id="1.20.1260.10">
    <property type="match status" value="2"/>
</dbReference>
<sequence length="339" mass="38212">METDHHINLTSAEIAHLYTTFSSDSMAIRVLSYFLENTQDTEIKPILEQSLSISLKHLEQISKIFTDENYVIPIGFGEEDVNVQAPALFYDTFYIHYVKQMSRVGLNAYSLGLSIAARSDVRMFYHEALKDATELDENVTNVALQKGLYIRAPYIIGPKETEFVHTYDFLGELIGKPRPLLGMEIAHLYGNLQTISLGKALCIGFSQAARSKEVTKFFIKLRESAGKHMDMITDKINGSHLKPPLTWNDTVTESIFPPFSDKLMMFHINAVMATVVGDFGVSLGASLRKDINSMYGILITELELHLYEGAKLMIKNGWMEKPPQAMNRDELANLSDKTD</sequence>
<name>A0ABS2DHH8_9BACI</name>
<evidence type="ECO:0000313" key="2">
    <source>
        <dbReference type="Proteomes" id="UP001518925"/>
    </source>
</evidence>
<dbReference type="Pfam" id="PF11553">
    <property type="entry name" value="DUF3231"/>
    <property type="match status" value="2"/>
</dbReference>
<comment type="caution">
    <text evidence="1">The sequence shown here is derived from an EMBL/GenBank/DDBJ whole genome shotgun (WGS) entry which is preliminary data.</text>
</comment>
<dbReference type="EMBL" id="JAFELM010000028">
    <property type="protein sequence ID" value="MBM6617918.1"/>
    <property type="molecule type" value="Genomic_DNA"/>
</dbReference>
<dbReference type="InterPro" id="IPR012347">
    <property type="entry name" value="Ferritin-like"/>
</dbReference>
<keyword evidence="2" id="KW-1185">Reference proteome</keyword>